<dbReference type="AlphaFoldDB" id="A0A814RVG8"/>
<dbReference type="Pfam" id="PF00001">
    <property type="entry name" value="7tm_1"/>
    <property type="match status" value="1"/>
</dbReference>
<evidence type="ECO:0000313" key="11">
    <source>
        <dbReference type="EMBL" id="CAF3525219.1"/>
    </source>
</evidence>
<proteinExistence type="predicted"/>
<evidence type="ECO:0000256" key="3">
    <source>
        <dbReference type="ARBA" id="ARBA00022989"/>
    </source>
</evidence>
<evidence type="ECO:0000256" key="4">
    <source>
        <dbReference type="ARBA" id="ARBA00023040"/>
    </source>
</evidence>
<dbReference type="EMBL" id="CAJOBB010000038">
    <property type="protein sequence ID" value="CAF3525219.1"/>
    <property type="molecule type" value="Genomic_DNA"/>
</dbReference>
<dbReference type="SUPFAM" id="SSF81321">
    <property type="entry name" value="Family A G protein-coupled receptor-like"/>
    <property type="match status" value="1"/>
</dbReference>
<dbReference type="InterPro" id="IPR017452">
    <property type="entry name" value="GPCR_Rhodpsn_7TM"/>
</dbReference>
<feature type="transmembrane region" description="Helical" evidence="8">
    <location>
        <begin position="281"/>
        <end position="301"/>
    </location>
</feature>
<dbReference type="GO" id="GO:0016020">
    <property type="term" value="C:membrane"/>
    <property type="evidence" value="ECO:0007669"/>
    <property type="project" value="UniProtKB-SubCell"/>
</dbReference>
<evidence type="ECO:0000256" key="5">
    <source>
        <dbReference type="ARBA" id="ARBA00023136"/>
    </source>
</evidence>
<evidence type="ECO:0000256" key="2">
    <source>
        <dbReference type="ARBA" id="ARBA00022692"/>
    </source>
</evidence>
<comment type="caution">
    <text evidence="10">The sequence shown here is derived from an EMBL/GenBank/DDBJ whole genome shotgun (WGS) entry which is preliminary data.</text>
</comment>
<protein>
    <recommendedName>
        <fullName evidence="9">G-protein coupled receptors family 1 profile domain-containing protein</fullName>
    </recommendedName>
</protein>
<keyword evidence="4" id="KW-0297">G-protein coupled receptor</keyword>
<sequence>MNINSPFYIHTNASVPAVWHYATGVYSLLCFLCGTLSNGLVILVFIRNSVLQQPKNFLLINLALTDLGLILTNTSLHSIASFNKNWPFGQQGCNFYAFCGGVCGLTSIATMAAIALTRLAVVIDPFSSLRLTERFALKCIICSWIYGLIWMIPPLFGWNRFVLEGFGTTCTFDYISKDFWNRLYIITIVIGGFLIPLIIIVVSYTIILHKLSKRSHHLIDQNVYKQSFPIHLEQQNSYYFISNSPNYETYRNRTKTFFESNETTRMTQIIRLTEARATRTALLVLFIYCTAWGPYAFMTILSQTGFQHYVNMYTTAVLGLFTKTAACINPLVYALSSSGFRRYICIYSNFFYKCYLRSYPISSPTYDFNRRNLTITITARPTASVWSQQ</sequence>
<feature type="transmembrane region" description="Helical" evidence="8">
    <location>
        <begin position="313"/>
        <end position="335"/>
    </location>
</feature>
<evidence type="ECO:0000256" key="1">
    <source>
        <dbReference type="ARBA" id="ARBA00004141"/>
    </source>
</evidence>
<keyword evidence="3 8" id="KW-1133">Transmembrane helix</keyword>
<evidence type="ECO:0000256" key="7">
    <source>
        <dbReference type="ARBA" id="ARBA00023224"/>
    </source>
</evidence>
<dbReference type="GO" id="GO:0004930">
    <property type="term" value="F:G protein-coupled receptor activity"/>
    <property type="evidence" value="ECO:0007669"/>
    <property type="project" value="UniProtKB-KW"/>
</dbReference>
<evidence type="ECO:0000256" key="6">
    <source>
        <dbReference type="ARBA" id="ARBA00023170"/>
    </source>
</evidence>
<evidence type="ECO:0000256" key="8">
    <source>
        <dbReference type="SAM" id="Phobius"/>
    </source>
</evidence>
<comment type="subcellular location">
    <subcellularLocation>
        <location evidence="1">Membrane</location>
        <topology evidence="1">Multi-pass membrane protein</topology>
    </subcellularLocation>
</comment>
<keyword evidence="7" id="KW-0807">Transducer</keyword>
<evidence type="ECO:0000259" key="9">
    <source>
        <dbReference type="PROSITE" id="PS50262"/>
    </source>
</evidence>
<dbReference type="Gene3D" id="1.20.1070.10">
    <property type="entry name" value="Rhodopsin 7-helix transmembrane proteins"/>
    <property type="match status" value="1"/>
</dbReference>
<keyword evidence="2 8" id="KW-0812">Transmembrane</keyword>
<dbReference type="InterPro" id="IPR000276">
    <property type="entry name" value="GPCR_Rhodpsn"/>
</dbReference>
<accession>A0A814RVG8</accession>
<evidence type="ECO:0000313" key="12">
    <source>
        <dbReference type="Proteomes" id="UP000663860"/>
    </source>
</evidence>
<dbReference type="PRINTS" id="PR00237">
    <property type="entry name" value="GPCRRHODOPSN"/>
</dbReference>
<feature type="domain" description="G-protein coupled receptors family 1 profile" evidence="9">
    <location>
        <begin position="37"/>
        <end position="333"/>
    </location>
</feature>
<keyword evidence="6" id="KW-0675">Receptor</keyword>
<dbReference type="PROSITE" id="PS50262">
    <property type="entry name" value="G_PROTEIN_RECEP_F1_2"/>
    <property type="match status" value="1"/>
</dbReference>
<feature type="transmembrane region" description="Helical" evidence="8">
    <location>
        <begin position="183"/>
        <end position="207"/>
    </location>
</feature>
<dbReference type="Proteomes" id="UP000663860">
    <property type="component" value="Unassembled WGS sequence"/>
</dbReference>
<feature type="transmembrane region" description="Helical" evidence="8">
    <location>
        <begin position="95"/>
        <end position="123"/>
    </location>
</feature>
<name>A0A814RVG8_9BILA</name>
<organism evidence="10 12">
    <name type="scientific">Adineta steineri</name>
    <dbReference type="NCBI Taxonomy" id="433720"/>
    <lineage>
        <taxon>Eukaryota</taxon>
        <taxon>Metazoa</taxon>
        <taxon>Spiralia</taxon>
        <taxon>Gnathifera</taxon>
        <taxon>Rotifera</taxon>
        <taxon>Eurotatoria</taxon>
        <taxon>Bdelloidea</taxon>
        <taxon>Adinetida</taxon>
        <taxon>Adinetidae</taxon>
        <taxon>Adineta</taxon>
    </lineage>
</organism>
<feature type="transmembrane region" description="Helical" evidence="8">
    <location>
        <begin position="25"/>
        <end position="46"/>
    </location>
</feature>
<feature type="transmembrane region" description="Helical" evidence="8">
    <location>
        <begin position="58"/>
        <end position="80"/>
    </location>
</feature>
<dbReference type="EMBL" id="CAJNOE010000309">
    <property type="protein sequence ID" value="CAF1137933.1"/>
    <property type="molecule type" value="Genomic_DNA"/>
</dbReference>
<reference evidence="10" key="1">
    <citation type="submission" date="2021-02" db="EMBL/GenBank/DDBJ databases">
        <authorList>
            <person name="Nowell W R."/>
        </authorList>
    </citation>
    <scope>NUCLEOTIDE SEQUENCE</scope>
</reference>
<keyword evidence="5 8" id="KW-0472">Membrane</keyword>
<dbReference type="PANTHER" id="PTHR24240">
    <property type="entry name" value="OPSIN"/>
    <property type="match status" value="1"/>
</dbReference>
<dbReference type="InterPro" id="IPR050125">
    <property type="entry name" value="GPCR_opsins"/>
</dbReference>
<dbReference type="Proteomes" id="UP000663868">
    <property type="component" value="Unassembled WGS sequence"/>
</dbReference>
<feature type="transmembrane region" description="Helical" evidence="8">
    <location>
        <begin position="135"/>
        <end position="156"/>
    </location>
</feature>
<gene>
    <name evidence="10" type="ORF">IZO911_LOCUS25060</name>
    <name evidence="11" type="ORF">KXQ929_LOCUS1377</name>
</gene>
<evidence type="ECO:0000313" key="10">
    <source>
        <dbReference type="EMBL" id="CAF1137933.1"/>
    </source>
</evidence>